<evidence type="ECO:0000313" key="3">
    <source>
        <dbReference type="Proteomes" id="UP001151088"/>
    </source>
</evidence>
<evidence type="ECO:0000256" key="1">
    <source>
        <dbReference type="SAM" id="MobiDB-lite"/>
    </source>
</evidence>
<proteinExistence type="predicted"/>
<protein>
    <submittedName>
        <fullName evidence="2">Uncharacterized protein</fullName>
    </submittedName>
</protein>
<dbReference type="RefSeq" id="WP_258731242.1">
    <property type="nucleotide sequence ID" value="NZ_JANTHZ010000001.1"/>
</dbReference>
<dbReference type="Proteomes" id="UP001151088">
    <property type="component" value="Unassembled WGS sequence"/>
</dbReference>
<gene>
    <name evidence="2" type="ORF">NVS89_04270</name>
</gene>
<feature type="region of interest" description="Disordered" evidence="1">
    <location>
        <begin position="1"/>
        <end position="24"/>
    </location>
</feature>
<organism evidence="2 3">
    <name type="scientific">Ancylobacter mangrovi</name>
    <dbReference type="NCBI Taxonomy" id="2972472"/>
    <lineage>
        <taxon>Bacteria</taxon>
        <taxon>Pseudomonadati</taxon>
        <taxon>Pseudomonadota</taxon>
        <taxon>Alphaproteobacteria</taxon>
        <taxon>Hyphomicrobiales</taxon>
        <taxon>Xanthobacteraceae</taxon>
        <taxon>Ancylobacter</taxon>
    </lineage>
</organism>
<dbReference type="EMBL" id="JANTHZ010000001">
    <property type="protein sequence ID" value="MCS0494301.1"/>
    <property type="molecule type" value="Genomic_DNA"/>
</dbReference>
<dbReference type="AlphaFoldDB" id="A0A9X2T2X6"/>
<accession>A0A9X2T2X6</accession>
<sequence length="78" mass="7474">MVDAGANSVVVPSQSGGTGGSVNMVSDGRIIADRSRIVASNEGGSANVVSSNPIIAGGSFGAAVTTTDGDAALQVMPP</sequence>
<keyword evidence="3" id="KW-1185">Reference proteome</keyword>
<reference evidence="2" key="1">
    <citation type="submission" date="2022-08" db="EMBL/GenBank/DDBJ databases">
        <authorList>
            <person name="Li F."/>
        </authorList>
    </citation>
    <scope>NUCLEOTIDE SEQUENCE</scope>
    <source>
        <strain evidence="2">MQZ15Z-1</strain>
    </source>
</reference>
<evidence type="ECO:0000313" key="2">
    <source>
        <dbReference type="EMBL" id="MCS0494301.1"/>
    </source>
</evidence>
<name>A0A9X2T2X6_9HYPH</name>
<comment type="caution">
    <text evidence="2">The sequence shown here is derived from an EMBL/GenBank/DDBJ whole genome shotgun (WGS) entry which is preliminary data.</text>
</comment>